<dbReference type="InterPro" id="IPR000573">
    <property type="entry name" value="AconitaseA/IPMdHydase_ssu_swvl"/>
</dbReference>
<feature type="transmembrane region" description="Helical" evidence="28">
    <location>
        <begin position="1838"/>
        <end position="1861"/>
    </location>
</feature>
<dbReference type="EC" id="4.2.1.3" evidence="6"/>
<reference evidence="32" key="1">
    <citation type="submission" date="2023-07" db="EMBL/GenBank/DDBJ databases">
        <title>A draft genome of Kazachstania heterogenica Y-27499.</title>
        <authorList>
            <person name="Donic C."/>
            <person name="Kralova J.S."/>
            <person name="Fidel L."/>
            <person name="Ben-Dor S."/>
            <person name="Jung S."/>
        </authorList>
    </citation>
    <scope>NUCLEOTIDE SEQUENCE [LARGE SCALE GENOMIC DNA]</scope>
    <source>
        <strain evidence="32">Y27499</strain>
    </source>
</reference>
<evidence type="ECO:0000256" key="6">
    <source>
        <dbReference type="ARBA" id="ARBA00012926"/>
    </source>
</evidence>
<dbReference type="Pfam" id="PF00694">
    <property type="entry name" value="Aconitase_C"/>
    <property type="match status" value="1"/>
</dbReference>
<feature type="transmembrane region" description="Helical" evidence="28">
    <location>
        <begin position="1028"/>
        <end position="1046"/>
    </location>
</feature>
<dbReference type="PANTHER" id="PTHR43160:SF3">
    <property type="entry name" value="ACONITATE HYDRATASE, MITOCHONDRIAL"/>
    <property type="match status" value="1"/>
</dbReference>
<evidence type="ECO:0000256" key="25">
    <source>
        <dbReference type="ARBA" id="ARBA00029682"/>
    </source>
</evidence>
<dbReference type="GO" id="GO:0016887">
    <property type="term" value="F:ATP hydrolysis activity"/>
    <property type="evidence" value="ECO:0007669"/>
    <property type="project" value="InterPro"/>
</dbReference>
<evidence type="ECO:0000256" key="17">
    <source>
        <dbReference type="ARBA" id="ARBA00022946"/>
    </source>
</evidence>
<feature type="transmembrane region" description="Helical" evidence="28">
    <location>
        <begin position="1813"/>
        <end position="1832"/>
    </location>
</feature>
<dbReference type="InterPro" id="IPR015928">
    <property type="entry name" value="Aconitase/3IPM_dehydase_swvl"/>
</dbReference>
<name>A0AAN7WPS0_9SACH</name>
<dbReference type="SMART" id="SM00382">
    <property type="entry name" value="AAA"/>
    <property type="match status" value="2"/>
</dbReference>
<dbReference type="GO" id="GO:0005829">
    <property type="term" value="C:cytosol"/>
    <property type="evidence" value="ECO:0007669"/>
    <property type="project" value="TreeGrafter"/>
</dbReference>
<dbReference type="FunFam" id="1.20.1560.10:FF:000013">
    <property type="entry name" value="ABC transporter C family member 2"/>
    <property type="match status" value="1"/>
</dbReference>
<keyword evidence="18 28" id="KW-1133">Transmembrane helix</keyword>
<dbReference type="PROSITE" id="PS50929">
    <property type="entry name" value="ABC_TM1F"/>
    <property type="match status" value="2"/>
</dbReference>
<evidence type="ECO:0000256" key="21">
    <source>
        <dbReference type="ARBA" id="ARBA00023128"/>
    </source>
</evidence>
<evidence type="ECO:0000256" key="7">
    <source>
        <dbReference type="ARBA" id="ARBA00015940"/>
    </source>
</evidence>
<dbReference type="GO" id="GO:0042144">
    <property type="term" value="P:vacuole fusion, non-autophagic"/>
    <property type="evidence" value="ECO:0007669"/>
    <property type="project" value="UniProtKB-ARBA"/>
</dbReference>
<evidence type="ECO:0000256" key="11">
    <source>
        <dbReference type="ARBA" id="ARBA00022554"/>
    </source>
</evidence>
<dbReference type="InterPro" id="IPR018136">
    <property type="entry name" value="Aconitase_4Fe-4S_BS"/>
</dbReference>
<evidence type="ECO:0000256" key="4">
    <source>
        <dbReference type="ARBA" id="ARBA00004717"/>
    </source>
</evidence>
<evidence type="ECO:0000256" key="5">
    <source>
        <dbReference type="ARBA" id="ARBA00007185"/>
    </source>
</evidence>
<evidence type="ECO:0000256" key="2">
    <source>
        <dbReference type="ARBA" id="ARBA00004128"/>
    </source>
</evidence>
<dbReference type="GO" id="GO:0000329">
    <property type="term" value="C:fungal-type vacuole membrane"/>
    <property type="evidence" value="ECO:0007669"/>
    <property type="project" value="UniProtKB-ARBA"/>
</dbReference>
<dbReference type="NCBIfam" id="NF005558">
    <property type="entry name" value="PRK07229.1"/>
    <property type="match status" value="1"/>
</dbReference>
<comment type="subcellular location">
    <subcellularLocation>
        <location evidence="3">Mitochondrion</location>
    </subcellularLocation>
    <subcellularLocation>
        <location evidence="2">Vacuole membrane</location>
        <topology evidence="2">Multi-pass membrane protein</topology>
    </subcellularLocation>
</comment>
<dbReference type="InterPro" id="IPR006248">
    <property type="entry name" value="Aconitase_mito-like"/>
</dbReference>
<feature type="region of interest" description="Disordered" evidence="27">
    <location>
        <begin position="1493"/>
        <end position="1517"/>
    </location>
</feature>
<dbReference type="FunFam" id="3.40.50.300:FF:000997">
    <property type="entry name" value="Multidrug resistance-associated protein 1"/>
    <property type="match status" value="1"/>
</dbReference>
<dbReference type="FunFam" id="3.30.499.10:FF:000004">
    <property type="entry name" value="Aconitate hydratase, mitochondrial"/>
    <property type="match status" value="1"/>
</dbReference>
<evidence type="ECO:0000256" key="14">
    <source>
        <dbReference type="ARBA" id="ARBA00022737"/>
    </source>
</evidence>
<organism evidence="31 32">
    <name type="scientific">Arxiozyma heterogenica</name>
    <dbReference type="NCBI Taxonomy" id="278026"/>
    <lineage>
        <taxon>Eukaryota</taxon>
        <taxon>Fungi</taxon>
        <taxon>Dikarya</taxon>
        <taxon>Ascomycota</taxon>
        <taxon>Saccharomycotina</taxon>
        <taxon>Saccharomycetes</taxon>
        <taxon>Saccharomycetales</taxon>
        <taxon>Saccharomycetaceae</taxon>
        <taxon>Arxiozyma</taxon>
    </lineage>
</organism>
<dbReference type="Gene3D" id="3.40.50.300">
    <property type="entry name" value="P-loop containing nucleotide triphosphate hydrolases"/>
    <property type="match status" value="2"/>
</dbReference>
<evidence type="ECO:0000256" key="22">
    <source>
        <dbReference type="ARBA" id="ARBA00023136"/>
    </source>
</evidence>
<evidence type="ECO:0000256" key="8">
    <source>
        <dbReference type="ARBA" id="ARBA00022448"/>
    </source>
</evidence>
<keyword evidence="12 28" id="KW-0812">Transmembrane</keyword>
<dbReference type="InterPro" id="IPR036640">
    <property type="entry name" value="ABC1_TM_sf"/>
</dbReference>
<dbReference type="InterPro" id="IPR036008">
    <property type="entry name" value="Aconitase_4Fe-4S_dom"/>
</dbReference>
<dbReference type="CDD" id="cd03244">
    <property type="entry name" value="ABCC_MRP_domain2"/>
    <property type="match status" value="1"/>
</dbReference>
<evidence type="ECO:0000259" key="29">
    <source>
        <dbReference type="PROSITE" id="PS50893"/>
    </source>
</evidence>
<evidence type="ECO:0000256" key="3">
    <source>
        <dbReference type="ARBA" id="ARBA00004173"/>
    </source>
</evidence>
<dbReference type="NCBIfam" id="TIGR01340">
    <property type="entry name" value="aconitase_mito"/>
    <property type="match status" value="1"/>
</dbReference>
<dbReference type="PROSITE" id="PS50893">
    <property type="entry name" value="ABC_TRANSPORTER_2"/>
    <property type="match status" value="2"/>
</dbReference>
<proteinExistence type="inferred from homology"/>
<evidence type="ECO:0000256" key="28">
    <source>
        <dbReference type="SAM" id="Phobius"/>
    </source>
</evidence>
<evidence type="ECO:0000313" key="32">
    <source>
        <dbReference type="Proteomes" id="UP001306508"/>
    </source>
</evidence>
<dbReference type="GO" id="GO:0006099">
    <property type="term" value="P:tricarboxylic acid cycle"/>
    <property type="evidence" value="ECO:0007669"/>
    <property type="project" value="UniProtKB-KW"/>
</dbReference>
<dbReference type="SUPFAM" id="SSF53732">
    <property type="entry name" value="Aconitase iron-sulfur domain"/>
    <property type="match status" value="1"/>
</dbReference>
<dbReference type="FunFam" id="3.40.1060.10:FF:000001">
    <property type="entry name" value="Aconitate hydratase, mitochondrial"/>
    <property type="match status" value="1"/>
</dbReference>
<evidence type="ECO:0000256" key="15">
    <source>
        <dbReference type="ARBA" id="ARBA00022741"/>
    </source>
</evidence>
<dbReference type="PANTHER" id="PTHR43160">
    <property type="entry name" value="ACONITATE HYDRATASE B"/>
    <property type="match status" value="1"/>
</dbReference>
<dbReference type="Gene3D" id="3.40.1060.10">
    <property type="entry name" value="Aconitase, Domain 2"/>
    <property type="match status" value="1"/>
</dbReference>
<evidence type="ECO:0000256" key="20">
    <source>
        <dbReference type="ARBA" id="ARBA00023014"/>
    </source>
</evidence>
<evidence type="ECO:0000256" key="13">
    <source>
        <dbReference type="ARBA" id="ARBA00022723"/>
    </source>
</evidence>
<dbReference type="CDD" id="cd01584">
    <property type="entry name" value="AcnA_Mitochondrial"/>
    <property type="match status" value="1"/>
</dbReference>
<dbReference type="GO" id="GO:0003994">
    <property type="term" value="F:aconitate hydratase activity"/>
    <property type="evidence" value="ECO:0007669"/>
    <property type="project" value="UniProtKB-EC"/>
</dbReference>
<evidence type="ECO:0000256" key="26">
    <source>
        <dbReference type="ARBA" id="ARBA00053425"/>
    </source>
</evidence>
<evidence type="ECO:0000256" key="1">
    <source>
        <dbReference type="ARBA" id="ARBA00001966"/>
    </source>
</evidence>
<dbReference type="Gene3D" id="1.20.1560.10">
    <property type="entry name" value="ABC transporter type 1, transmembrane domain"/>
    <property type="match status" value="2"/>
</dbReference>
<dbReference type="FunFam" id="1.20.1560.10:FF:000020">
    <property type="entry name" value="ABC metal ion transporter"/>
    <property type="match status" value="1"/>
</dbReference>
<evidence type="ECO:0000256" key="19">
    <source>
        <dbReference type="ARBA" id="ARBA00023004"/>
    </source>
</evidence>
<dbReference type="InterPro" id="IPR015931">
    <property type="entry name" value="Acnase/IPM_dHydase_lsu_aba_1/3"/>
</dbReference>
<dbReference type="Pfam" id="PF00005">
    <property type="entry name" value="ABC_tran"/>
    <property type="match status" value="2"/>
</dbReference>
<feature type="transmembrane region" description="Helical" evidence="28">
    <location>
        <begin position="1711"/>
        <end position="1738"/>
    </location>
</feature>
<feature type="domain" description="ABC transporter" evidence="29">
    <location>
        <begin position="1906"/>
        <end position="2153"/>
    </location>
</feature>
<dbReference type="FunFam" id="3.40.50.300:FF:000565">
    <property type="entry name" value="ABC bile acid transporter"/>
    <property type="match status" value="1"/>
</dbReference>
<dbReference type="InterPro" id="IPR001030">
    <property type="entry name" value="Acoase/IPM_deHydtase_lsu_aba"/>
</dbReference>
<feature type="domain" description="ABC transmembrane type-1" evidence="30">
    <location>
        <begin position="909"/>
        <end position="1193"/>
    </location>
</feature>
<keyword evidence="13" id="KW-0479">Metal-binding</keyword>
<keyword evidence="19" id="KW-0408">Iron</keyword>
<keyword evidence="14" id="KW-0677">Repeat</keyword>
<dbReference type="GO" id="GO:0005739">
    <property type="term" value="C:mitochondrion"/>
    <property type="evidence" value="ECO:0007669"/>
    <property type="project" value="UniProtKB-SubCell"/>
</dbReference>
<dbReference type="GO" id="GO:0005524">
    <property type="term" value="F:ATP binding"/>
    <property type="evidence" value="ECO:0007669"/>
    <property type="project" value="UniProtKB-KW"/>
</dbReference>
<feature type="transmembrane region" description="Helical" evidence="28">
    <location>
        <begin position="1134"/>
        <end position="1154"/>
    </location>
</feature>
<dbReference type="SUPFAM" id="SSF90123">
    <property type="entry name" value="ABC transporter transmembrane region"/>
    <property type="match status" value="2"/>
</dbReference>
<keyword evidence="23" id="KW-0456">Lyase</keyword>
<comment type="similarity">
    <text evidence="5">Belongs to the aconitase/IPM isomerase family.</text>
</comment>
<feature type="transmembrane region" description="Helical" evidence="28">
    <location>
        <begin position="1758"/>
        <end position="1778"/>
    </location>
</feature>
<dbReference type="PROSITE" id="PS00211">
    <property type="entry name" value="ABC_TRANSPORTER_1"/>
    <property type="match status" value="2"/>
</dbReference>
<dbReference type="FunFam" id="3.20.19.10:FF:000002">
    <property type="entry name" value="Aconitate hydratase, mitochondrial"/>
    <property type="match status" value="1"/>
</dbReference>
<keyword evidence="15" id="KW-0547">Nucleotide-binding</keyword>
<dbReference type="GO" id="GO:0046872">
    <property type="term" value="F:metal ion binding"/>
    <property type="evidence" value="ECO:0007669"/>
    <property type="project" value="UniProtKB-KW"/>
</dbReference>
<comment type="pathway">
    <text evidence="4">Carbohydrate metabolism; tricarboxylic acid cycle; isocitrate from oxaloacetate: step 2/2.</text>
</comment>
<dbReference type="SUPFAM" id="SSF52540">
    <property type="entry name" value="P-loop containing nucleoside triphosphate hydrolases"/>
    <property type="match status" value="2"/>
</dbReference>
<dbReference type="EMBL" id="JAWIZZ010000002">
    <property type="protein sequence ID" value="KAK5782485.1"/>
    <property type="molecule type" value="Genomic_DNA"/>
</dbReference>
<evidence type="ECO:0000313" key="31">
    <source>
        <dbReference type="EMBL" id="KAK5782485.1"/>
    </source>
</evidence>
<feature type="transmembrane region" description="Helical" evidence="28">
    <location>
        <begin position="1627"/>
        <end position="1649"/>
    </location>
</feature>
<dbReference type="PROSITE" id="PS00450">
    <property type="entry name" value="ACONITASE_1"/>
    <property type="match status" value="1"/>
</dbReference>
<keyword evidence="9" id="KW-0004">4Fe-4S</keyword>
<dbReference type="CDD" id="cd03250">
    <property type="entry name" value="ABCC_MRP_domain1"/>
    <property type="match status" value="1"/>
</dbReference>
<keyword evidence="8" id="KW-0813">Transport</keyword>
<accession>A0AAN7WPS0</accession>
<feature type="transmembrane region" description="Helical" evidence="28">
    <location>
        <begin position="1578"/>
        <end position="1597"/>
    </location>
</feature>
<comment type="caution">
    <text evidence="31">The sequence shown here is derived from an EMBL/GenBank/DDBJ whole genome shotgun (WGS) entry which is preliminary data.</text>
</comment>
<feature type="transmembrane region" description="Helical" evidence="28">
    <location>
        <begin position="1052"/>
        <end position="1069"/>
    </location>
</feature>
<evidence type="ECO:0000256" key="23">
    <source>
        <dbReference type="ARBA" id="ARBA00023239"/>
    </source>
</evidence>
<keyword evidence="10" id="KW-0816">Tricarboxylic acid cycle</keyword>
<evidence type="ECO:0000256" key="27">
    <source>
        <dbReference type="SAM" id="MobiDB-lite"/>
    </source>
</evidence>
<sequence length="2165" mass="242660">MLSSRSASILRAPLRRSLATVSNLTRDSKVNQNLLEDHSFINYKQNIENLKIVKERLNRPLTYAEKILYSHLDNPHEQDIQRGVSYLKLRPDRVACQDATAQMAILQFMSAGLPQVAKPVTIHCDHLIQAQVGGEKDLARAVNLNKEVYDFLASASAKYNMGFWKPGSGIIHQIVLENYAFPGALLIGTDSHTPNAGGLGQLAIGVGGADAVDVMSDLPWELKAPKILGVKLTGKMNGWTSPKDIILKLAGITTVKGGTGKIVEYFGDGVNTFSATGMGTICNMGAEIGATTSVFPFNKSMEDYLVATKRGKIAEFAKLYKQDLLSADKGCEYDEVIEIDLNTLEPYVNGPFTPDLATPISKLKEVAVKNNWPLDVKVGLIGSCTNSSYEDMSRAASIVKDAAAHGLKAKSIFTVTPGSEQIRATIERDGQLKTFQEFGGVVLANACGPCIGQWDRQDIKKGDKNTIVSSYNRNFTSRNDGNPETHAFVASPEIVTAFAIAGDLRFNPITDTLKDKDGKEFKLKPPFGNGLPEQGYDSGVNTYQAPPANRDAVDVIVAPTSERLQLLNPFKPWDGKDATNMPILIKAVGKTTTDHISMAGPWLKYRGHLENISNNYMIGAINAENGKANYVKNVYTGEYKGVPDTARDYRDQGVKWVVIGDENFGEGSSREHAALEPRFLGAFAIVTKSFARIHETNLKKQGLLPLNFKNPADYDKIQPTDRIDIVGLNEFAPGKNITMVVHPENGKAFNVELTHTFNAEQIEWFKAGSALNYIKDYIKQTMFIVVAEFYLRFFHYPNEVYNLTKANILFYLSSLFEPWPELQELYKTNNWYPTNHIFSNLFFTWMNPFVMETYKNRSLKDPNNLPLPPVDINVTEITKSLQKNWEREKWNNSNSLLSAIWNTFWIKMLVAISFETLNDLLTIIQPQFLRFLIMGFNTNESKYPAIHGLFMALAIFLTTVSSTLLNNQFYITIFQVGLGIRGSMTSLIYQKTLHLTSANKDEFSTGDIINYVAVDVLRLQRFFENAQTIIGAPIQIAVVLFSLYMLLGKATLAGIIPMIIMIPINGLLSKKVKALSKIKMKYNDARVKATNEVLNSIKSIKLYSWEEPMLDKLNHIRNDLELENLKKIGITSNLIHLLWNCLPILVTCFTFAIFASVNSQPLTPELIFPSLSLLVILNGAISSIPQTINSIITTKVSIDRVQKFLSNKDMDTSFIEYIKTPASSAITTNKATTPSIEITNATFLWKIPTSSNDTLSISDEEANIDRTQVALRSIDYFKAQKGQLTCIIGRVGAGKSTLLRAILGELPCISGSQTLVPPKVIIRGESIAYCPQEAWIMNDTIKSNILFGHKYNELYYNLILEACQLKIDLESLSDGDDTLVGEKGITLSGGQKARVSLARALYSRSDIYLLDDILSAIDAGVRQKMTELIFDEENGLLRNKTVVLTTNAISVLKHAQRIYAMENCHIAEEGTYKEALHDEGKRPILEKLIKEFDKNSEGDTNDEDVSEDPSKDFDGDIDEEDIEELNNNRFFSRKASLATLKTEPFIKKVNPEDKSGQTQETSQVGHVKMSVYISYAKACGLVGVMFFFIFTLLTRLLDLTQTFWLKYWSEKNQLVGENKNVLKFVGIYAFFGLTTVSFNTLRTIILLLYSTLRASKRLYEAMSLSVIYSPMEFFSTTPIGRILNRFSSDMDMVDTSLQHIFMVFFQSIMNCVVTIVLVGISLPLFLLFTTILMIFYIYYQRLFIVQSRELKRLTSVSYSPVIALIGETITGVSVIRAFKHYALFNFKNNDKVQFNINCLFNYRSTNRWLSIRLQTIGAVTILITALLALLSLRSTKPLSAGMVGLLMNYVLQITTSLTWIVRSSVLLENGIISVERILEYTELTREAESIVREYRPDHTWPQNGNIEFRNYSTRYRETLDPVLKHISFKVKPSEKIGIVGRTGAGKSTLTLALFRLLEPITGTIIIDGIDITKIGLYDLRSNIAIIPQDAHAFEGTVRSNLDPFNRFTDKEVVKAIRLAHLESHLERLSNNTKNDNNQPTQFNYLTLEIKENGSNLSVGQKQLICLARALLNKSKILILDEATAAVDLETDRIIQETIRSEFKDRTILTIAHRIDTVMDSDKILVLDHGEVKEFDTPQSLLSNTNSIFYLLCKKGGYIKPESKIN</sequence>
<gene>
    <name evidence="31" type="ORF">RI543_000039</name>
</gene>
<dbReference type="Pfam" id="PF00330">
    <property type="entry name" value="Aconitase"/>
    <property type="match status" value="1"/>
</dbReference>
<evidence type="ECO:0000256" key="16">
    <source>
        <dbReference type="ARBA" id="ARBA00022840"/>
    </source>
</evidence>
<dbReference type="InterPro" id="IPR011527">
    <property type="entry name" value="ABC1_TM_dom"/>
</dbReference>
<dbReference type="Gene3D" id="3.30.499.10">
    <property type="entry name" value="Aconitase, domain 3"/>
    <property type="match status" value="2"/>
</dbReference>
<feature type="transmembrane region" description="Helical" evidence="28">
    <location>
        <begin position="945"/>
        <end position="963"/>
    </location>
</feature>
<dbReference type="Gene3D" id="3.20.19.10">
    <property type="entry name" value="Aconitase, domain 4"/>
    <property type="match status" value="1"/>
</dbReference>
<dbReference type="InterPro" id="IPR027417">
    <property type="entry name" value="P-loop_NTPase"/>
</dbReference>
<keyword evidence="22 28" id="KW-0472">Membrane</keyword>
<evidence type="ECO:0000256" key="12">
    <source>
        <dbReference type="ARBA" id="ARBA00022692"/>
    </source>
</evidence>
<dbReference type="CDD" id="cd18579">
    <property type="entry name" value="ABC_6TM_ABCC_D1"/>
    <property type="match status" value="1"/>
</dbReference>
<dbReference type="SUPFAM" id="SSF52016">
    <property type="entry name" value="LeuD/IlvD-like"/>
    <property type="match status" value="1"/>
</dbReference>
<keyword evidence="11" id="KW-0926">Vacuole</keyword>
<keyword evidence="16" id="KW-0067">ATP-binding</keyword>
<dbReference type="InterPro" id="IPR044746">
    <property type="entry name" value="ABCC_6TM_D1"/>
</dbReference>
<evidence type="ECO:0000256" key="9">
    <source>
        <dbReference type="ARBA" id="ARBA00022485"/>
    </source>
</evidence>
<comment type="catalytic activity">
    <reaction evidence="24">
        <text>citrate = D-threo-isocitrate</text>
        <dbReference type="Rhea" id="RHEA:10336"/>
        <dbReference type="ChEBI" id="CHEBI:15562"/>
        <dbReference type="ChEBI" id="CHEBI:16947"/>
        <dbReference type="EC" id="4.2.1.3"/>
    </reaction>
</comment>
<evidence type="ECO:0000259" key="30">
    <source>
        <dbReference type="PROSITE" id="PS50929"/>
    </source>
</evidence>
<evidence type="ECO:0000256" key="24">
    <source>
        <dbReference type="ARBA" id="ARBA00023501"/>
    </source>
</evidence>
<keyword evidence="21" id="KW-0496">Mitochondrion</keyword>
<dbReference type="PROSITE" id="PS01244">
    <property type="entry name" value="ACONITASE_2"/>
    <property type="match status" value="1"/>
</dbReference>
<keyword evidence="20" id="KW-0411">Iron-sulfur</keyword>
<feature type="transmembrane region" description="Helical" evidence="28">
    <location>
        <begin position="1166"/>
        <end position="1185"/>
    </location>
</feature>
<dbReference type="InterPro" id="IPR017871">
    <property type="entry name" value="ABC_transporter-like_CS"/>
</dbReference>
<protein>
    <recommendedName>
        <fullName evidence="7">Aconitate hydratase, mitochondrial</fullName>
        <ecNumber evidence="6">4.2.1.3</ecNumber>
    </recommendedName>
    <alternativeName>
        <fullName evidence="25">Citrate hydro-lyase</fullName>
    </alternativeName>
</protein>
<evidence type="ECO:0000256" key="18">
    <source>
        <dbReference type="ARBA" id="ARBA00022989"/>
    </source>
</evidence>
<dbReference type="PRINTS" id="PR00415">
    <property type="entry name" value="ACONITASE"/>
</dbReference>
<dbReference type="GO" id="GO:0051539">
    <property type="term" value="F:4 iron, 4 sulfur cluster binding"/>
    <property type="evidence" value="ECO:0007669"/>
    <property type="project" value="UniProtKB-KW"/>
</dbReference>
<dbReference type="Pfam" id="PF00664">
    <property type="entry name" value="ABC_membrane"/>
    <property type="match status" value="2"/>
</dbReference>
<dbReference type="InterPro" id="IPR003593">
    <property type="entry name" value="AAA+_ATPase"/>
</dbReference>
<dbReference type="InterPro" id="IPR050926">
    <property type="entry name" value="Aconitase/IPM_isomerase"/>
</dbReference>
<comment type="cofactor">
    <cofactor evidence="1">
        <name>[4Fe-4S] cluster</name>
        <dbReference type="ChEBI" id="CHEBI:49883"/>
    </cofactor>
</comment>
<keyword evidence="17" id="KW-0809">Transit peptide</keyword>
<keyword evidence="32" id="KW-1185">Reference proteome</keyword>
<dbReference type="InterPro" id="IPR003439">
    <property type="entry name" value="ABC_transporter-like_ATP-bd"/>
</dbReference>
<dbReference type="FunFam" id="3.30.499.10:FF:000003">
    <property type="entry name" value="Aconitate hydratase, mitochondrial"/>
    <property type="match status" value="1"/>
</dbReference>
<feature type="domain" description="ABC transporter" evidence="29">
    <location>
        <begin position="1255"/>
        <end position="1488"/>
    </location>
</feature>
<comment type="function">
    <text evidence="26">Cooperates for the ATP-dependent vacuolar transport of bilirubin and glutathione conjugates.</text>
</comment>
<feature type="domain" description="ABC transmembrane type-1" evidence="30">
    <location>
        <begin position="1588"/>
        <end position="1869"/>
    </location>
</feature>
<dbReference type="Proteomes" id="UP001306508">
    <property type="component" value="Unassembled WGS sequence"/>
</dbReference>
<evidence type="ECO:0000256" key="10">
    <source>
        <dbReference type="ARBA" id="ARBA00022532"/>
    </source>
</evidence>
<dbReference type="InterPro" id="IPR015932">
    <property type="entry name" value="Aconitase_dom2"/>
</dbReference>
<dbReference type="CDD" id="cd01578">
    <property type="entry name" value="AcnA_Mitochon_Swivel"/>
    <property type="match status" value="1"/>
</dbReference>
<dbReference type="GO" id="GO:0140359">
    <property type="term" value="F:ABC-type transporter activity"/>
    <property type="evidence" value="ECO:0007669"/>
    <property type="project" value="InterPro"/>
</dbReference>